<protein>
    <recommendedName>
        <fullName evidence="5">Response regulatory domain-containing protein</fullName>
    </recommendedName>
</protein>
<sequence>MLVNQYLIYHQYFNIQKLGHVMIYLKWITIYTQLSQSCSQQQICAQLILLTEFDIFIKAIIGIGSSINSILQPNIFEFYLTIPYMILIFGVVLYDYWNNIQEKQNTSIQLQQTKFINLKQQSNQFDRQSSQLQINENALKSPDLECQDQQNSPMVLDMQCNEEEDILAHMAWIHNQSILVYNQNFEITYQNFYLGKLNNLQNKGVNHDYEQIFLESVIEIGSREVNDLFGNSELDLDQEDSLILDSTVHSRYKIKGGLHKIRQMIAALFNNYQKWKFFTFTLYKIKSNELDFRNIHIKVLVTEVKSKLYTLFMFEAMQKVSSKRVLDEPLQFQNVFQTFLSESNNYINVIHLLLLLCSHEHEKNTGKISKEYLKQMRMSTQKFMIFLGTMKDLTLQLTNQLIFRNSTFKLGDILDELQLIYEDCLKIKEISIIPILDSDMIVFNDSDRTKQILKCLFEIAIKYTVTSKIRIDIHQVSPNNYQFQIKDIPFKEENQKSQYQTVLRNTAKLMKTNCKDFDMSNLLELQVSAILAYLLSGSLRKPLELSFDNQFQGTFTFTIESLPINSKHGYHAQQIKPKRAFETSLSMLLAQAQDSSHYKNEESKYMSFTQISKQYSLKPDVPFDLQSAHFSQISKIKQESPQIRPLGSQAQSNSGGTYKVQDSLFPKSLNTNNPSKVIKSDSAVNESSKPMTSALDFGESTNPNIDPPELSPKFLHSVIKFKLTNQCCSKVIIADNDYLNVSVLQILLNKYEVKSDKAFTQQQTLQLIRNKSLNPCRCKNGSYLLYFIDASLPQSAVELIREIKQLFKSFQVDKGFIIAMASYSDMDLKLNCFNSGIDYFITKPFDLFELTAILQYIQF</sequence>
<evidence type="ECO:0000259" key="5">
    <source>
        <dbReference type="PROSITE" id="PS50110"/>
    </source>
</evidence>
<dbReference type="PROSITE" id="PS50110">
    <property type="entry name" value="RESPONSE_REGULATORY"/>
    <property type="match status" value="1"/>
</dbReference>
<keyword evidence="4" id="KW-0472">Membrane</keyword>
<dbReference type="PANTHER" id="PTHR43719:SF28">
    <property type="entry name" value="PEROXIDE STRESS-ACTIVATED HISTIDINE KINASE MAK1-RELATED"/>
    <property type="match status" value="1"/>
</dbReference>
<dbReference type="GO" id="GO:0000160">
    <property type="term" value="P:phosphorelay signal transduction system"/>
    <property type="evidence" value="ECO:0007669"/>
    <property type="project" value="InterPro"/>
</dbReference>
<dbReference type="AlphaFoldDB" id="A0A8S1VUT5"/>
<keyword evidence="1 2" id="KW-0597">Phosphoprotein</keyword>
<proteinExistence type="predicted"/>
<dbReference type="OrthoDB" id="295763at2759"/>
<dbReference type="Proteomes" id="UP000689195">
    <property type="component" value="Unassembled WGS sequence"/>
</dbReference>
<feature type="compositionally biased region" description="Polar residues" evidence="3">
    <location>
        <begin position="682"/>
        <end position="691"/>
    </location>
</feature>
<evidence type="ECO:0000256" key="1">
    <source>
        <dbReference type="ARBA" id="ARBA00022553"/>
    </source>
</evidence>
<feature type="transmembrane region" description="Helical" evidence="4">
    <location>
        <begin position="78"/>
        <end position="97"/>
    </location>
</feature>
<dbReference type="Pfam" id="PF00072">
    <property type="entry name" value="Response_reg"/>
    <property type="match status" value="1"/>
</dbReference>
<comment type="caution">
    <text evidence="6">The sequence shown here is derived from an EMBL/GenBank/DDBJ whole genome shotgun (WGS) entry which is preliminary data.</text>
</comment>
<gene>
    <name evidence="6" type="ORF">PPENT_87.1.T0760169</name>
</gene>
<name>A0A8S1VUT5_9CILI</name>
<accession>A0A8S1VUT5</accession>
<reference evidence="6" key="1">
    <citation type="submission" date="2021-01" db="EMBL/GenBank/DDBJ databases">
        <authorList>
            <consortium name="Genoscope - CEA"/>
            <person name="William W."/>
        </authorList>
    </citation>
    <scope>NUCLEOTIDE SEQUENCE</scope>
</reference>
<dbReference type="InterPro" id="IPR050956">
    <property type="entry name" value="2C_system_His_kinase"/>
</dbReference>
<keyword evidence="4" id="KW-0812">Transmembrane</keyword>
<evidence type="ECO:0000313" key="6">
    <source>
        <dbReference type="EMBL" id="CAD8181494.1"/>
    </source>
</evidence>
<feature type="domain" description="Response regulatory" evidence="5">
    <location>
        <begin position="730"/>
        <end position="858"/>
    </location>
</feature>
<keyword evidence="4" id="KW-1133">Transmembrane helix</keyword>
<keyword evidence="7" id="KW-1185">Reference proteome</keyword>
<dbReference type="SMART" id="SM00448">
    <property type="entry name" value="REC"/>
    <property type="match status" value="1"/>
</dbReference>
<feature type="region of interest" description="Disordered" evidence="3">
    <location>
        <begin position="638"/>
        <end position="702"/>
    </location>
</feature>
<organism evidence="6 7">
    <name type="scientific">Paramecium pentaurelia</name>
    <dbReference type="NCBI Taxonomy" id="43138"/>
    <lineage>
        <taxon>Eukaryota</taxon>
        <taxon>Sar</taxon>
        <taxon>Alveolata</taxon>
        <taxon>Ciliophora</taxon>
        <taxon>Intramacronucleata</taxon>
        <taxon>Oligohymenophorea</taxon>
        <taxon>Peniculida</taxon>
        <taxon>Parameciidae</taxon>
        <taxon>Paramecium</taxon>
    </lineage>
</organism>
<evidence type="ECO:0000256" key="3">
    <source>
        <dbReference type="SAM" id="MobiDB-lite"/>
    </source>
</evidence>
<feature type="modified residue" description="4-aspartylphosphate" evidence="2">
    <location>
        <position position="789"/>
    </location>
</feature>
<evidence type="ECO:0000313" key="7">
    <source>
        <dbReference type="Proteomes" id="UP000689195"/>
    </source>
</evidence>
<dbReference type="PANTHER" id="PTHR43719">
    <property type="entry name" value="TWO-COMPONENT HISTIDINE KINASE"/>
    <property type="match status" value="1"/>
</dbReference>
<evidence type="ECO:0000256" key="2">
    <source>
        <dbReference type="PROSITE-ProRule" id="PRU00169"/>
    </source>
</evidence>
<dbReference type="EMBL" id="CAJJDO010000076">
    <property type="protein sequence ID" value="CAD8181494.1"/>
    <property type="molecule type" value="Genomic_DNA"/>
</dbReference>
<evidence type="ECO:0000256" key="4">
    <source>
        <dbReference type="SAM" id="Phobius"/>
    </source>
</evidence>
<dbReference type="InterPro" id="IPR001789">
    <property type="entry name" value="Sig_transdc_resp-reg_receiver"/>
</dbReference>